<dbReference type="Gene3D" id="1.25.40.390">
    <property type="match status" value="1"/>
</dbReference>
<dbReference type="Gene3D" id="1.10.3780.10">
    <property type="entry name" value="SusD-like"/>
    <property type="match status" value="1"/>
</dbReference>
<proteinExistence type="inferred from homology"/>
<dbReference type="OrthoDB" id="5694214at2"/>
<name>A0A504J0Q3_9FLAO</name>
<dbReference type="Proteomes" id="UP000315540">
    <property type="component" value="Unassembled WGS sequence"/>
</dbReference>
<evidence type="ECO:0000256" key="3">
    <source>
        <dbReference type="ARBA" id="ARBA00022729"/>
    </source>
</evidence>
<keyword evidence="9" id="KW-1185">Reference proteome</keyword>
<organism evidence="8 9">
    <name type="scientific">Aquimarina algicola</name>
    <dbReference type="NCBI Taxonomy" id="2589995"/>
    <lineage>
        <taxon>Bacteria</taxon>
        <taxon>Pseudomonadati</taxon>
        <taxon>Bacteroidota</taxon>
        <taxon>Flavobacteriia</taxon>
        <taxon>Flavobacteriales</taxon>
        <taxon>Flavobacteriaceae</taxon>
        <taxon>Aquimarina</taxon>
    </lineage>
</organism>
<feature type="domain" description="RagB/SusD" evidence="6">
    <location>
        <begin position="393"/>
        <end position="547"/>
    </location>
</feature>
<dbReference type="InterPro" id="IPR012944">
    <property type="entry name" value="SusD_RagB_dom"/>
</dbReference>
<sequence>MNIKKNLTILVLLSVFIITSCTDDLNTEPEIEQTLGAALEEDPDAIKGLLAKLYGGLVLHGIGALEGDDQLTDIIGDDAGSTVYLRSLWNLQEMTSDLVKNRWGDDGLDPLTTTSGWVSTNKFLGYMYNRIYFQVGQINNFMLETEGLDFEQKEIIRAEARFLRALAYYHGMDLFGGIPLVTEADGIGGALKEKSTRAEVFTFVENELLAIKETIPASNEYGRANKATINMVLAKIYLNAEVYTGTSQYDKALSLSEEVINDSNFSLDDNYQSVFQGDNFTSPEIIFPLIGDRNNVQSFGNTTYLVNGSYNTETMNVKADPNDDDSPLLYSIADLGAQNGWAGHRCTKALYGLFGTLNDNSFDTGVDESDENNDKRAIFFTAGHSFEMGDYREWNNGYPTTKFRNSYAEGTAPVMNASDIDFPMFRLADAYLMYAEAHLNNGGGNRATALNLINELRRRAYGDDSGNISDAELTLDFIIDERARELYYEGHRRQDLIRFKRFTGGAYIWPWKGGTAEGTAIPANYNLFPIPLEALQANPNLKQNPGF</sequence>
<comment type="caution">
    <text evidence="8">The sequence shown here is derived from an EMBL/GenBank/DDBJ whole genome shotgun (WGS) entry which is preliminary data.</text>
</comment>
<dbReference type="GO" id="GO:0009279">
    <property type="term" value="C:cell outer membrane"/>
    <property type="evidence" value="ECO:0007669"/>
    <property type="project" value="UniProtKB-SubCell"/>
</dbReference>
<comment type="subcellular location">
    <subcellularLocation>
        <location evidence="1">Cell outer membrane</location>
    </subcellularLocation>
</comment>
<keyword evidence="3" id="KW-0732">Signal</keyword>
<dbReference type="InterPro" id="IPR011990">
    <property type="entry name" value="TPR-like_helical_dom_sf"/>
</dbReference>
<evidence type="ECO:0000313" key="8">
    <source>
        <dbReference type="EMBL" id="TPN82185.1"/>
    </source>
</evidence>
<keyword evidence="4" id="KW-0472">Membrane</keyword>
<evidence type="ECO:0000256" key="2">
    <source>
        <dbReference type="ARBA" id="ARBA00006275"/>
    </source>
</evidence>
<dbReference type="EMBL" id="VFWZ01000009">
    <property type="protein sequence ID" value="TPN82185.1"/>
    <property type="molecule type" value="Genomic_DNA"/>
</dbReference>
<gene>
    <name evidence="8" type="ORF">FHK87_22435</name>
</gene>
<comment type="similarity">
    <text evidence="2">Belongs to the SusD family.</text>
</comment>
<dbReference type="RefSeq" id="WP_140597024.1">
    <property type="nucleotide sequence ID" value="NZ_VFWZ01000009.1"/>
</dbReference>
<dbReference type="Pfam" id="PF07980">
    <property type="entry name" value="SusD_RagB"/>
    <property type="match status" value="1"/>
</dbReference>
<keyword evidence="5" id="KW-0998">Cell outer membrane</keyword>
<evidence type="ECO:0000256" key="1">
    <source>
        <dbReference type="ARBA" id="ARBA00004442"/>
    </source>
</evidence>
<dbReference type="PROSITE" id="PS51257">
    <property type="entry name" value="PROKAR_LIPOPROTEIN"/>
    <property type="match status" value="1"/>
</dbReference>
<protein>
    <submittedName>
        <fullName evidence="8">RagB/SusD family nutrient uptake outer membrane protein</fullName>
    </submittedName>
</protein>
<evidence type="ECO:0000259" key="7">
    <source>
        <dbReference type="Pfam" id="PF14322"/>
    </source>
</evidence>
<dbReference type="AlphaFoldDB" id="A0A504J0Q3"/>
<accession>A0A504J0Q3</accession>
<dbReference type="SUPFAM" id="SSF48452">
    <property type="entry name" value="TPR-like"/>
    <property type="match status" value="1"/>
</dbReference>
<evidence type="ECO:0000256" key="5">
    <source>
        <dbReference type="ARBA" id="ARBA00023237"/>
    </source>
</evidence>
<evidence type="ECO:0000313" key="9">
    <source>
        <dbReference type="Proteomes" id="UP000315540"/>
    </source>
</evidence>
<dbReference type="CDD" id="cd08977">
    <property type="entry name" value="SusD"/>
    <property type="match status" value="1"/>
</dbReference>
<reference evidence="8 9" key="1">
    <citation type="submission" date="2019-06" db="EMBL/GenBank/DDBJ databases">
        <authorList>
            <person name="Meng X."/>
        </authorList>
    </citation>
    <scope>NUCLEOTIDE SEQUENCE [LARGE SCALE GENOMIC DNA]</scope>
    <source>
        <strain evidence="8 9">M625</strain>
    </source>
</reference>
<dbReference type="Pfam" id="PF14322">
    <property type="entry name" value="SusD-like_3"/>
    <property type="match status" value="1"/>
</dbReference>
<evidence type="ECO:0000259" key="6">
    <source>
        <dbReference type="Pfam" id="PF07980"/>
    </source>
</evidence>
<evidence type="ECO:0000256" key="4">
    <source>
        <dbReference type="ARBA" id="ARBA00023136"/>
    </source>
</evidence>
<dbReference type="Gene3D" id="1.25.40.10">
    <property type="entry name" value="Tetratricopeptide repeat domain"/>
    <property type="match status" value="1"/>
</dbReference>
<feature type="domain" description="SusD-like N-terminal" evidence="7">
    <location>
        <begin position="101"/>
        <end position="238"/>
    </location>
</feature>
<dbReference type="InterPro" id="IPR033985">
    <property type="entry name" value="SusD-like_N"/>
</dbReference>